<feature type="compositionally biased region" description="Polar residues" evidence="1">
    <location>
        <begin position="1243"/>
        <end position="1256"/>
    </location>
</feature>
<evidence type="ECO:0000313" key="2">
    <source>
        <dbReference type="EMBL" id="CUI13274.1"/>
    </source>
</evidence>
<dbReference type="VEuPathDB" id="TriTrypDB:BSAL_63610"/>
<feature type="compositionally biased region" description="Basic residues" evidence="1">
    <location>
        <begin position="1444"/>
        <end position="1456"/>
    </location>
</feature>
<evidence type="ECO:0000256" key="1">
    <source>
        <dbReference type="SAM" id="MobiDB-lite"/>
    </source>
</evidence>
<feature type="compositionally biased region" description="Low complexity" evidence="1">
    <location>
        <begin position="1274"/>
        <end position="1288"/>
    </location>
</feature>
<feature type="compositionally biased region" description="Basic and acidic residues" evidence="1">
    <location>
        <begin position="1024"/>
        <end position="1045"/>
    </location>
</feature>
<feature type="compositionally biased region" description="Low complexity" evidence="1">
    <location>
        <begin position="980"/>
        <end position="989"/>
    </location>
</feature>
<evidence type="ECO:0000313" key="3">
    <source>
        <dbReference type="Proteomes" id="UP000051952"/>
    </source>
</evidence>
<feature type="compositionally biased region" description="Polar residues" evidence="1">
    <location>
        <begin position="1306"/>
        <end position="1317"/>
    </location>
</feature>
<protein>
    <submittedName>
        <fullName evidence="2">Uncharacterized protein</fullName>
    </submittedName>
</protein>
<feature type="region of interest" description="Disordered" evidence="1">
    <location>
        <begin position="780"/>
        <end position="807"/>
    </location>
</feature>
<accession>A0A0S4KK86</accession>
<dbReference type="EMBL" id="CYKH01000354">
    <property type="protein sequence ID" value="CUI13274.1"/>
    <property type="molecule type" value="Genomic_DNA"/>
</dbReference>
<gene>
    <name evidence="2" type="ORF">BSAL_63610</name>
</gene>
<feature type="region of interest" description="Disordered" evidence="1">
    <location>
        <begin position="1196"/>
        <end position="1463"/>
    </location>
</feature>
<feature type="compositionally biased region" description="Basic and acidic residues" evidence="1">
    <location>
        <begin position="1351"/>
        <end position="1369"/>
    </location>
</feature>
<organism evidence="2 3">
    <name type="scientific">Bodo saltans</name>
    <name type="common">Flagellated protozoan</name>
    <dbReference type="NCBI Taxonomy" id="75058"/>
    <lineage>
        <taxon>Eukaryota</taxon>
        <taxon>Discoba</taxon>
        <taxon>Euglenozoa</taxon>
        <taxon>Kinetoplastea</taxon>
        <taxon>Metakinetoplastina</taxon>
        <taxon>Eubodonida</taxon>
        <taxon>Bodonidae</taxon>
        <taxon>Bodo</taxon>
    </lineage>
</organism>
<proteinExistence type="predicted"/>
<feature type="region of interest" description="Disordered" evidence="1">
    <location>
        <begin position="861"/>
        <end position="991"/>
    </location>
</feature>
<dbReference type="Proteomes" id="UP000051952">
    <property type="component" value="Unassembled WGS sequence"/>
</dbReference>
<feature type="region of interest" description="Disordered" evidence="1">
    <location>
        <begin position="1022"/>
        <end position="1059"/>
    </location>
</feature>
<name>A0A0S4KK86_BODSA</name>
<feature type="compositionally biased region" description="Gly residues" evidence="1">
    <location>
        <begin position="783"/>
        <end position="798"/>
    </location>
</feature>
<sequence>MDHQRFTQQCHYGEDRRSRVLFRAVDIKVFEATPSPLSGHIAPRRASFRLSDLGNTSHGGEKQQQPERQWTKRIEVKSQFQVAQCIFSTCPSKSSSSLSSAFPASYNTDDDDGDIADDHAYPDRASISAEQLHDVLVLEQDWGQPVLNLFVGDYPNCIDVATTASGATNNNNLLSGATLTPLEWHLQHQQHITLTFSPAEQEEDHNRQQATTVGYVLHVDCYSPRDKLWLLNTLRRLLDNSAAKRRSSDLQRVAMNILHQYELETKAAHIDEHANGGDVMRRQQQDSTPSMVKRCPATAAVIHGTSAVTSTGGISEANDDAAATSINPVYRTFFKAASLKDDCQRVVPQRLTTRLMTRIEPSQLVSSSSFRLSRHFKAQYPHDEVTHKLQQQRDDHPASLDELSSDSDMLELSDDDTAELNLDDQSLEHVYQRLRTDGRIEDNGEHRNGVELVVAAIEKKVQEDARNFFDEDFHRRTSAINNQRTRAHHVGNPITVPHAKTSTTAGVVPPPPAAVGFDHVLEALESIKVSLATRWRTADDNAHRVVDPFEVVERTGLPSMRVPSVPLRRSQNAADRHGTDVRRRELDTTTVAAWAAVASPMPTLASVAEAIVVNNNKQRDLPSSTQNREVSKNDTFATNLQHQKRQQHDEQLKNTFDVAETLSPLCAEELAAQFLQALREDRSRVSSSSRVSEPQHVTTSGSLTCRWCRRANTTLDHERQCSLKPLPCPQCGLIFEASILHTHLMQNAACRVGSVLSQYENNRANGNYYHHDPNLLAVSSTPLGGGGSSSHGMSGGGRSSLVSSTSSTTQHVIARAETVLHKLLRREGGEEVLHVKGQQHEQQEDNDLWNAVRQRTDESLYSQPPDYYHHQRRGASFKSSGRSSSAAQSDSNGTSSSILYFPRESRQEDYLPRQQSQNRQMKPRSNVEGTGTQWRRRDSANDEDEDDENDVVFQLSRVNTNRPASTPELLPPNDHHYHQQRQQQQQQRQLHLNSIRASDDDTTSQILEQTTIVDPFVTYNHFSSQRDDAPTSQEQQKESHSRPDDGGGSPMPPPPVSAALITPLDATTHVDAVSGATAPTFSPDSLDEQVIRSNPQQQRQPNNAIDSGNSLAQRFTNFVRGAMTLETRPPISPQFHNNNVASILPTIVSESSRSSSEGEIVDREAQQAVAHRPPAAAAVQRFDVVRGERYDRIQLKHQPTNRRDFAVGTSAPSPRQRPPLKTMSAVSEDNAFLPKQQVRRSSVKNFQPSPQPTRQTAPHEMPAVVARGAEERTSTTMSSSSIGEASSSDRMSSGDTRGRAGYRNPQRGQASRQQRLSETGADLRHPLNPAVNGRPPPRNDAHRHHRSNSMQHDDDGARVPFQQRRDSSKPRIRSRSVESIHSVDSGPVMRRRRSNSNRSNAVAKDYFHQHEQRQQSQRLGRGGSMARLSPSRKQLVGSVPPLKRSSHAHTLSRRSSPHQQQADSCRWCASTDVHHVEDTCSMRKMRCRKCEQFTLFRDKDHHRAVCPATSADFRQNDHS</sequence>
<keyword evidence="3" id="KW-1185">Reference proteome</keyword>
<feature type="compositionally biased region" description="Low complexity" evidence="1">
    <location>
        <begin position="876"/>
        <end position="897"/>
    </location>
</feature>
<reference evidence="3" key="1">
    <citation type="submission" date="2015-09" db="EMBL/GenBank/DDBJ databases">
        <authorList>
            <consortium name="Pathogen Informatics"/>
        </authorList>
    </citation>
    <scope>NUCLEOTIDE SEQUENCE [LARGE SCALE GENOMIC DNA]</scope>
    <source>
        <strain evidence="3">Lake Konstanz</strain>
    </source>
</reference>
<feature type="compositionally biased region" description="Acidic residues" evidence="1">
    <location>
        <begin position="941"/>
        <end position="950"/>
    </location>
</feature>